<name>A0A481YW56_9VIRU</name>
<evidence type="ECO:0000313" key="1">
    <source>
        <dbReference type="EMBL" id="QBK87137.1"/>
    </source>
</evidence>
<dbReference type="PANTHER" id="PTHR16469">
    <property type="entry name" value="UBIQUITIN-ASSOCIATED AND SH3 DOMAIN-CONTAINING BA-RELATED"/>
    <property type="match status" value="1"/>
</dbReference>
<protein>
    <submittedName>
        <fullName evidence="1">Histidine phosphatase superfamily branch 1</fullName>
    </submittedName>
</protein>
<organism evidence="1">
    <name type="scientific">Marseillevirus LCMAC201</name>
    <dbReference type="NCBI Taxonomy" id="2506605"/>
    <lineage>
        <taxon>Viruses</taxon>
        <taxon>Varidnaviria</taxon>
        <taxon>Bamfordvirae</taxon>
        <taxon>Nucleocytoviricota</taxon>
        <taxon>Megaviricetes</taxon>
        <taxon>Pimascovirales</taxon>
        <taxon>Pimascovirales incertae sedis</taxon>
        <taxon>Marseilleviridae</taxon>
    </lineage>
</organism>
<dbReference type="Pfam" id="PF00300">
    <property type="entry name" value="His_Phos_1"/>
    <property type="match status" value="1"/>
</dbReference>
<dbReference type="InterPro" id="IPR029033">
    <property type="entry name" value="His_PPase_superfam"/>
</dbReference>
<proteinExistence type="predicted"/>
<dbReference type="Gene3D" id="3.40.50.1240">
    <property type="entry name" value="Phosphoglycerate mutase-like"/>
    <property type="match status" value="1"/>
</dbReference>
<sequence>MKIYLLRHQERESGHKFSIPLSTNGQKLAQTKTLHTLRRLGITQVYSSPFYRVLQTLDPFVKSVQKPIKIEYALYEYLNPNLFSKETPVWGPAEEWYHKFLIDPSYQSVVSPHELKMGLEEFTNVQDRLRKFLNYLYQKYGSSQETILIASHQFILEQILEMTGHPAQNISYQTGQVIQLI</sequence>
<dbReference type="InterPro" id="IPR051710">
    <property type="entry name" value="Phosphatase_SH3-domain"/>
</dbReference>
<dbReference type="EMBL" id="MK500344">
    <property type="protein sequence ID" value="QBK87137.1"/>
    <property type="molecule type" value="Genomic_DNA"/>
</dbReference>
<gene>
    <name evidence="1" type="ORF">LCMAC201_00390</name>
</gene>
<reference evidence="1" key="1">
    <citation type="journal article" date="2019" name="MBio">
        <title>Virus Genomes from Deep Sea Sediments Expand the Ocean Megavirome and Support Independent Origins of Viral Gigantism.</title>
        <authorList>
            <person name="Backstrom D."/>
            <person name="Yutin N."/>
            <person name="Jorgensen S.L."/>
            <person name="Dharamshi J."/>
            <person name="Homa F."/>
            <person name="Zaremba-Niedwiedzka K."/>
            <person name="Spang A."/>
            <person name="Wolf Y.I."/>
            <person name="Koonin E.V."/>
            <person name="Ettema T.J."/>
        </authorList>
    </citation>
    <scope>NUCLEOTIDE SEQUENCE</scope>
</reference>
<dbReference type="PANTHER" id="PTHR16469:SF27">
    <property type="entry name" value="UBIQUITIN-ASSOCIATED AND SH3 DOMAIN-CONTAINING BA-RELATED"/>
    <property type="match status" value="1"/>
</dbReference>
<accession>A0A481YW56</accession>
<dbReference type="SUPFAM" id="SSF53254">
    <property type="entry name" value="Phosphoglycerate mutase-like"/>
    <property type="match status" value="1"/>
</dbReference>
<dbReference type="InterPro" id="IPR013078">
    <property type="entry name" value="His_Pase_superF_clade-1"/>
</dbReference>